<dbReference type="InterPro" id="IPR043137">
    <property type="entry name" value="GGT_ssub_C"/>
</dbReference>
<proteinExistence type="predicted"/>
<dbReference type="AlphaFoldDB" id="T1BXL6"/>
<dbReference type="Pfam" id="PF01019">
    <property type="entry name" value="G_glu_transpept"/>
    <property type="match status" value="1"/>
</dbReference>
<dbReference type="GO" id="GO:0016787">
    <property type="term" value="F:hydrolase activity"/>
    <property type="evidence" value="ECO:0007669"/>
    <property type="project" value="UniProtKB-KW"/>
</dbReference>
<dbReference type="SUPFAM" id="SSF56235">
    <property type="entry name" value="N-terminal nucleophile aminohydrolases (Ntn hydrolases)"/>
    <property type="match status" value="1"/>
</dbReference>
<evidence type="ECO:0000256" key="2">
    <source>
        <dbReference type="ARBA" id="ARBA00022801"/>
    </source>
</evidence>
<keyword evidence="2 4" id="KW-0378">Hydrolase</keyword>
<dbReference type="EMBL" id="AUZX01003183">
    <property type="protein sequence ID" value="EQD74602.1"/>
    <property type="molecule type" value="Genomic_DNA"/>
</dbReference>
<dbReference type="PANTHER" id="PTHR43199">
    <property type="entry name" value="GLUTATHIONE HYDROLASE"/>
    <property type="match status" value="1"/>
</dbReference>
<name>T1BXL6_9ZZZZ</name>
<keyword evidence="3" id="KW-0865">Zymogen</keyword>
<organism evidence="4">
    <name type="scientific">mine drainage metagenome</name>
    <dbReference type="NCBI Taxonomy" id="410659"/>
    <lineage>
        <taxon>unclassified sequences</taxon>
        <taxon>metagenomes</taxon>
        <taxon>ecological metagenomes</taxon>
    </lineage>
</organism>
<gene>
    <name evidence="4" type="ORF">B1A_04389</name>
</gene>
<dbReference type="PANTHER" id="PTHR43199:SF1">
    <property type="entry name" value="GLUTATHIONE HYDROLASE PROENZYME"/>
    <property type="match status" value="1"/>
</dbReference>
<sequence length="65" mass="6946">SDRARQAAAELDGPTIVLRGKRLFMVTGSPGGSTIIATTLESILNVIDFGMNVQQAVDAPRVYQQ</sequence>
<comment type="caution">
    <text evidence="4">The sequence shown here is derived from an EMBL/GenBank/DDBJ whole genome shotgun (WGS) entry which is preliminary data.</text>
</comment>
<protein>
    <submittedName>
        <fullName evidence="4">Gamma-glutamyltranspeptidase</fullName>
        <ecNumber evidence="4">3.5.1.-</ecNumber>
    </submittedName>
</protein>
<accession>T1BXL6</accession>
<evidence type="ECO:0000256" key="1">
    <source>
        <dbReference type="ARBA" id="ARBA00022679"/>
    </source>
</evidence>
<dbReference type="InterPro" id="IPR051792">
    <property type="entry name" value="GGT_bact"/>
</dbReference>
<dbReference type="Gene3D" id="3.60.20.40">
    <property type="match status" value="1"/>
</dbReference>
<evidence type="ECO:0000256" key="3">
    <source>
        <dbReference type="ARBA" id="ARBA00023145"/>
    </source>
</evidence>
<reference evidence="4" key="1">
    <citation type="submission" date="2013-08" db="EMBL/GenBank/DDBJ databases">
        <authorList>
            <person name="Mendez C."/>
            <person name="Richter M."/>
            <person name="Ferrer M."/>
            <person name="Sanchez J."/>
        </authorList>
    </citation>
    <scope>NUCLEOTIDE SEQUENCE</scope>
</reference>
<keyword evidence="1" id="KW-0808">Transferase</keyword>
<feature type="non-terminal residue" evidence="4">
    <location>
        <position position="1"/>
    </location>
</feature>
<reference evidence="4" key="2">
    <citation type="journal article" date="2014" name="ISME J.">
        <title>Microbial stratification in low pH oxic and suboxic macroscopic growths along an acid mine drainage.</title>
        <authorList>
            <person name="Mendez-Garcia C."/>
            <person name="Mesa V."/>
            <person name="Sprenger R.R."/>
            <person name="Richter M."/>
            <person name="Diez M.S."/>
            <person name="Solano J."/>
            <person name="Bargiela R."/>
            <person name="Golyshina O.V."/>
            <person name="Manteca A."/>
            <person name="Ramos J.L."/>
            <person name="Gallego J.R."/>
            <person name="Llorente I."/>
            <person name="Martins Dos Santos V.A."/>
            <person name="Jensen O.N."/>
            <person name="Pelaez A.I."/>
            <person name="Sanchez J."/>
            <person name="Ferrer M."/>
        </authorList>
    </citation>
    <scope>NUCLEOTIDE SEQUENCE</scope>
</reference>
<dbReference type="GO" id="GO:0016740">
    <property type="term" value="F:transferase activity"/>
    <property type="evidence" value="ECO:0007669"/>
    <property type="project" value="UniProtKB-KW"/>
</dbReference>
<dbReference type="EC" id="3.5.1.-" evidence="4"/>
<evidence type="ECO:0000313" key="4">
    <source>
        <dbReference type="EMBL" id="EQD74602.1"/>
    </source>
</evidence>
<dbReference type="InterPro" id="IPR029055">
    <property type="entry name" value="Ntn_hydrolases_N"/>
</dbReference>